<feature type="transmembrane region" description="Helical" evidence="6">
    <location>
        <begin position="286"/>
        <end position="307"/>
    </location>
</feature>
<feature type="transmembrane region" description="Helical" evidence="6">
    <location>
        <begin position="334"/>
        <end position="361"/>
    </location>
</feature>
<evidence type="ECO:0000256" key="2">
    <source>
        <dbReference type="ARBA" id="ARBA00022475"/>
    </source>
</evidence>
<keyword evidence="4 6" id="KW-1133">Transmembrane helix</keyword>
<gene>
    <name evidence="8" type="ORF">ASJ30_14795</name>
</gene>
<dbReference type="GO" id="GO:0005886">
    <property type="term" value="C:plasma membrane"/>
    <property type="evidence" value="ECO:0007669"/>
    <property type="project" value="UniProtKB-SubCell"/>
</dbReference>
<dbReference type="RefSeq" id="WP_072625791.1">
    <property type="nucleotide sequence ID" value="NZ_CP013290.1"/>
</dbReference>
<evidence type="ECO:0000256" key="3">
    <source>
        <dbReference type="ARBA" id="ARBA00022692"/>
    </source>
</evidence>
<name>A0A1L3MJY7_9MICO</name>
<keyword evidence="2" id="KW-1003">Cell membrane</keyword>
<feature type="transmembrane region" description="Helical" evidence="6">
    <location>
        <begin position="502"/>
        <end position="523"/>
    </location>
</feature>
<dbReference type="InterPro" id="IPR038766">
    <property type="entry name" value="Membrane_comp_ABC_pdt"/>
</dbReference>
<keyword evidence="3 6" id="KW-0812">Transmembrane</keyword>
<organism evidence="8 9">
    <name type="scientific">Janibacter indicus</name>
    <dbReference type="NCBI Taxonomy" id="857417"/>
    <lineage>
        <taxon>Bacteria</taxon>
        <taxon>Bacillati</taxon>
        <taxon>Actinomycetota</taxon>
        <taxon>Actinomycetes</taxon>
        <taxon>Micrococcales</taxon>
        <taxon>Intrasporangiaceae</taxon>
        <taxon>Janibacter</taxon>
    </lineage>
</organism>
<feature type="transmembrane region" description="Helical" evidence="6">
    <location>
        <begin position="421"/>
        <end position="443"/>
    </location>
</feature>
<dbReference type="AlphaFoldDB" id="A0A1L3MJY7"/>
<protein>
    <recommendedName>
        <fullName evidence="7">ABC3 transporter permease C-terminal domain-containing protein</fullName>
    </recommendedName>
</protein>
<dbReference type="EMBL" id="CP013290">
    <property type="protein sequence ID" value="APH02652.1"/>
    <property type="molecule type" value="Genomic_DNA"/>
</dbReference>
<feature type="transmembrane region" description="Helical" evidence="6">
    <location>
        <begin position="935"/>
        <end position="954"/>
    </location>
</feature>
<dbReference type="Pfam" id="PF02687">
    <property type="entry name" value="FtsX"/>
    <property type="match status" value="1"/>
</dbReference>
<reference evidence="8 9" key="1">
    <citation type="submission" date="2015-11" db="EMBL/GenBank/DDBJ databases">
        <authorList>
            <person name="Zhang Y."/>
            <person name="Guo Z."/>
        </authorList>
    </citation>
    <scope>NUCLEOTIDE SEQUENCE [LARGE SCALE GENOMIC DNA]</scope>
    <source>
        <strain evidence="8 9">YFY001</strain>
    </source>
</reference>
<keyword evidence="9" id="KW-1185">Reference proteome</keyword>
<sequence length="1014" mass="104861">MWAALRHRRGQVVALALVSALVATCAAFAPIFARSIDQGLLRTHVTQADAEQTATAISRPRTADARDVLPAVVAEQVPAELAAVSGDPVEAMRQSTRVVPEAGKQASPVVLRSRTDACDHLEVDGRCPQAAGEILVSGADAKAWGWKVGTALEIPDDTYPGRYPNVDAEPPPIDLTVVGTYTVREDPGYWLGDRPDGKSGVTTPDLDNLPLVDDLITTEATFEGVLPKATMLVVLPLDPQAATLDSLPLAAQAVERMREEHPELDVDDTATSLTDGIAAGRDQTAIIVPFVTVQLALLSVLVLFLVAQSGVDQRRHDVALARLRGRSRAGARRLLLTELLVPVVLGLPVGFVCAVLLAVLVRRSMLPRGIPFEIPLAVLPWLLGSLVVSVLAVALAARPVLREPVNDLLRSVRPSSASGSVVVEVVVVVLAVIGVVGLATGALSGPAALATPTLLAIAVGVLAARIVPRLAARRARSAMRRGRVAAAVAGHAVARRPAARRVLVVTTVATALAVFGANAVVVADRNRLARAELETGAPAVVSVDVATAPELLSAAGTLQESDIAAAPVAIIQPRDEDAEATLATDPQWLFRAANPDAVADLDPRPLALPDQEPIEVPGRTATARVSWDLASEGSEDPPELVLDLTTGTGDKRSARLTTLGSKARGSARVDADLFCTDDCRVAGIRVATSGFPGSSVDGTVEISGLAVDGKPLPVTGPRTWDSDAAAAGRSSLTVTPKGDDLHLEVAALDGADVTAHVADVPRPLPAIAAGADAEVDDVRSVTDVAGGQTEIEVAQVVDALPAATDHGVLVSLPALARTSGELDTTRTQRQIWLGDASPATIERARDLLDDADVPVRSVTTTTEADRVYDQSASAWGLQLALLGGVLAVILAALVLVVLAITGWRSSARDLAALRVSGVSSRAAARALRTEHLTSVAVGVVLGALCALAGSLIALPELPLFTTPAAVPVADLAPAWLAVAAATLVVAIVLLVVARLIAGAIGRRVRLGAAQGEAT</sequence>
<dbReference type="Proteomes" id="UP000182938">
    <property type="component" value="Chromosome"/>
</dbReference>
<feature type="domain" description="ABC3 transporter permease C-terminal" evidence="7">
    <location>
        <begin position="290"/>
        <end position="400"/>
    </location>
</feature>
<evidence type="ECO:0000256" key="1">
    <source>
        <dbReference type="ARBA" id="ARBA00004651"/>
    </source>
</evidence>
<comment type="subcellular location">
    <subcellularLocation>
        <location evidence="1">Cell membrane</location>
        <topology evidence="1">Multi-pass membrane protein</topology>
    </subcellularLocation>
</comment>
<evidence type="ECO:0000256" key="4">
    <source>
        <dbReference type="ARBA" id="ARBA00022989"/>
    </source>
</evidence>
<accession>A0A1L3MJY7</accession>
<feature type="transmembrane region" description="Helical" evidence="6">
    <location>
        <begin position="875"/>
        <end position="900"/>
    </location>
</feature>
<feature type="transmembrane region" description="Helical" evidence="6">
    <location>
        <begin position="449"/>
        <end position="471"/>
    </location>
</feature>
<proteinExistence type="predicted"/>
<evidence type="ECO:0000313" key="9">
    <source>
        <dbReference type="Proteomes" id="UP000182938"/>
    </source>
</evidence>
<dbReference type="PANTHER" id="PTHR30287:SF2">
    <property type="entry name" value="BLL1001 PROTEIN"/>
    <property type="match status" value="1"/>
</dbReference>
<evidence type="ECO:0000259" key="7">
    <source>
        <dbReference type="Pfam" id="PF02687"/>
    </source>
</evidence>
<keyword evidence="5 6" id="KW-0472">Membrane</keyword>
<feature type="transmembrane region" description="Helical" evidence="6">
    <location>
        <begin position="381"/>
        <end position="401"/>
    </location>
</feature>
<evidence type="ECO:0000256" key="5">
    <source>
        <dbReference type="ARBA" id="ARBA00023136"/>
    </source>
</evidence>
<evidence type="ECO:0000313" key="8">
    <source>
        <dbReference type="EMBL" id="APH02652.1"/>
    </source>
</evidence>
<dbReference type="PANTHER" id="PTHR30287">
    <property type="entry name" value="MEMBRANE COMPONENT OF PREDICTED ABC SUPERFAMILY METABOLITE UPTAKE TRANSPORTER"/>
    <property type="match status" value="1"/>
</dbReference>
<dbReference type="KEGG" id="jte:ASJ30_14795"/>
<evidence type="ECO:0000256" key="6">
    <source>
        <dbReference type="SAM" id="Phobius"/>
    </source>
</evidence>
<feature type="transmembrane region" description="Helical" evidence="6">
    <location>
        <begin position="974"/>
        <end position="997"/>
    </location>
</feature>
<dbReference type="InterPro" id="IPR003838">
    <property type="entry name" value="ABC3_permease_C"/>
</dbReference>